<dbReference type="OrthoDB" id="796761at2"/>
<organism evidence="1 2">
    <name type="scientific">Streptomyces smaragdinus</name>
    <dbReference type="NCBI Taxonomy" id="2585196"/>
    <lineage>
        <taxon>Bacteria</taxon>
        <taxon>Bacillati</taxon>
        <taxon>Actinomycetota</taxon>
        <taxon>Actinomycetes</taxon>
        <taxon>Kitasatosporales</taxon>
        <taxon>Streptomycetaceae</taxon>
        <taxon>Streptomyces</taxon>
    </lineage>
</organism>
<dbReference type="AlphaFoldDB" id="A0A7K0CKZ3"/>
<dbReference type="NCBIfam" id="TIGR04267">
    <property type="entry name" value="mod_HExxH"/>
    <property type="match status" value="1"/>
</dbReference>
<keyword evidence="2" id="KW-1185">Reference proteome</keyword>
<accession>A0A7K0CKZ3</accession>
<dbReference type="EMBL" id="WEGJ01000014">
    <property type="protein sequence ID" value="MQY13662.1"/>
    <property type="molecule type" value="Genomic_DNA"/>
</dbReference>
<protein>
    <recommendedName>
        <fullName evidence="3">HEXXH motif domain-containing protein</fullName>
    </recommendedName>
</protein>
<evidence type="ECO:0000313" key="1">
    <source>
        <dbReference type="EMBL" id="MQY13662.1"/>
    </source>
</evidence>
<proteinExistence type="predicted"/>
<sequence length="139" mass="15376">MLCVPPEDVPAFAALLVHEIQHSKLAVLFDAMPLYRRGGTARHRVAWRADPRPVHAVLQGTYAHLGLADLWHRVALRDDLAPSARNTARARREGYREQVGAALALLRETGELTPEGTAFSRGMAHHHAALGNGVRKVYY</sequence>
<dbReference type="Proteomes" id="UP000466345">
    <property type="component" value="Unassembled WGS sequence"/>
</dbReference>
<evidence type="ECO:0000313" key="2">
    <source>
        <dbReference type="Proteomes" id="UP000466345"/>
    </source>
</evidence>
<gene>
    <name evidence="1" type="ORF">SRB5_38120</name>
</gene>
<comment type="caution">
    <text evidence="1">The sequence shown here is derived from an EMBL/GenBank/DDBJ whole genome shotgun (WGS) entry which is preliminary data.</text>
</comment>
<dbReference type="InterPro" id="IPR026337">
    <property type="entry name" value="AKG_HExxH"/>
</dbReference>
<reference evidence="1 2" key="1">
    <citation type="submission" date="2019-10" db="EMBL/GenBank/DDBJ databases">
        <title>Streptomyces smaragdinus sp. nov. and Streptomyces fabii sp. nov., isolated from the gut of fungus growing-termite Macrotermes natalensis.</title>
        <authorList>
            <person name="Schwitalla J."/>
            <person name="Benndorf R."/>
            <person name="Martin K."/>
            <person name="De Beer W."/>
            <person name="Kaster A.-K."/>
            <person name="Vollmers J."/>
            <person name="Poulsen M."/>
            <person name="Beemelmanns C."/>
        </authorList>
    </citation>
    <scope>NUCLEOTIDE SEQUENCE [LARGE SCALE GENOMIC DNA]</scope>
    <source>
        <strain evidence="1 2">RB5</strain>
    </source>
</reference>
<evidence type="ECO:0008006" key="3">
    <source>
        <dbReference type="Google" id="ProtNLM"/>
    </source>
</evidence>
<name>A0A7K0CKZ3_9ACTN</name>